<proteinExistence type="predicted"/>
<evidence type="ECO:0000256" key="1">
    <source>
        <dbReference type="SAM" id="Phobius"/>
    </source>
</evidence>
<evidence type="ECO:0008006" key="4">
    <source>
        <dbReference type="Google" id="ProtNLM"/>
    </source>
</evidence>
<organism evidence="2 3">
    <name type="scientific">Halarchaeum grantii</name>
    <dbReference type="NCBI Taxonomy" id="1193105"/>
    <lineage>
        <taxon>Archaea</taxon>
        <taxon>Methanobacteriati</taxon>
        <taxon>Methanobacteriota</taxon>
        <taxon>Stenosarchaea group</taxon>
        <taxon>Halobacteria</taxon>
        <taxon>Halobacteriales</taxon>
        <taxon>Halobacteriaceae</taxon>
    </lineage>
</organism>
<dbReference type="Proteomes" id="UP000628840">
    <property type="component" value="Unassembled WGS sequence"/>
</dbReference>
<accession>A0A830EU51</accession>
<comment type="caution">
    <text evidence="2">The sequence shown here is derived from an EMBL/GenBank/DDBJ whole genome shotgun (WGS) entry which is preliminary data.</text>
</comment>
<keyword evidence="3" id="KW-1185">Reference proteome</keyword>
<dbReference type="PANTHER" id="PTHR35902">
    <property type="entry name" value="S-LAYER DOMAIN-LIKE PROTEIN-RELATED"/>
    <property type="match status" value="1"/>
</dbReference>
<sequence length="491" mass="49868">MTRSRSRTAVVAALLLALLVAPVAPAIGASATYVSITDATVTPGSPAPGDTVTVDATVRNLASSGSGFSIDYVRLLTDAGRVRGYAGDLGTLAPGSEIGVPLTTTFDSAGTYHLRVEAHGTTDTGEEKTVKYPVVVRVGERGPAVDVDVPNAVAGAASPVDVTVANGLDTAVRNVRVTLSGEGVRVVQPRRVAATVESGASETVTFDAIAADAGVHDLSATVHYSTSDADRETTYTVPVTFAPLREDVALTTERVGDGSALRVAVTNLGNAALRDVSIRGESERATVTGATLASVPAGETRTAVVNASGLSGETPVRVVASYDYGPDTRSGTVSADATVAANPGQIRLTGLALERENGDLHITGSASNVGLGAVDSVVVSVLPGEGVQPAYPGKEYFVGTVPESDFVSFDVYAATSANATSVPLEVTYLTDGARQTTTVEVPIDDARPATQPTESSDGGGGWLVPGLVGLLVVAGVAAAVYVGWTNYARGE</sequence>
<evidence type="ECO:0000313" key="3">
    <source>
        <dbReference type="Proteomes" id="UP000628840"/>
    </source>
</evidence>
<evidence type="ECO:0000313" key="2">
    <source>
        <dbReference type="EMBL" id="GGL30345.1"/>
    </source>
</evidence>
<dbReference type="RefSeq" id="WP_188880447.1">
    <property type="nucleotide sequence ID" value="NZ_BMPF01000002.1"/>
</dbReference>
<dbReference type="PANTHER" id="PTHR35902:SF6">
    <property type="entry name" value="CONSERVED WITHIN P. AEROPHILUM"/>
    <property type="match status" value="1"/>
</dbReference>
<dbReference type="Gene3D" id="2.60.40.10">
    <property type="entry name" value="Immunoglobulins"/>
    <property type="match status" value="2"/>
</dbReference>
<reference evidence="2 3" key="1">
    <citation type="journal article" date="2019" name="Int. J. Syst. Evol. Microbiol.">
        <title>The Global Catalogue of Microorganisms (GCM) 10K type strain sequencing project: providing services to taxonomists for standard genome sequencing and annotation.</title>
        <authorList>
            <consortium name="The Broad Institute Genomics Platform"/>
            <consortium name="The Broad Institute Genome Sequencing Center for Infectious Disease"/>
            <person name="Wu L."/>
            <person name="Ma J."/>
        </authorList>
    </citation>
    <scope>NUCLEOTIDE SEQUENCE [LARGE SCALE GENOMIC DNA]</scope>
    <source>
        <strain evidence="2 3">JCM 19585</strain>
    </source>
</reference>
<keyword evidence="1" id="KW-0472">Membrane</keyword>
<dbReference type="AlphaFoldDB" id="A0A830EU51"/>
<keyword evidence="1" id="KW-0812">Transmembrane</keyword>
<dbReference type="InterPro" id="IPR036238">
    <property type="entry name" value="Transglutaminase_C_sf"/>
</dbReference>
<gene>
    <name evidence="2" type="ORF">GCM10009037_12550</name>
</gene>
<dbReference type="PROSITE" id="PS00430">
    <property type="entry name" value="TONB_DEPENDENT_REC_1"/>
    <property type="match status" value="1"/>
</dbReference>
<name>A0A830EU51_9EURY</name>
<dbReference type="InterPro" id="IPR013783">
    <property type="entry name" value="Ig-like_fold"/>
</dbReference>
<feature type="transmembrane region" description="Helical" evidence="1">
    <location>
        <begin position="462"/>
        <end position="484"/>
    </location>
</feature>
<dbReference type="GO" id="GO:0003810">
    <property type="term" value="F:protein-glutamine gamma-glutamyltransferase activity"/>
    <property type="evidence" value="ECO:0007669"/>
    <property type="project" value="InterPro"/>
</dbReference>
<protein>
    <recommendedName>
        <fullName evidence="4">CARDB protein</fullName>
    </recommendedName>
</protein>
<dbReference type="OrthoDB" id="65070at2157"/>
<dbReference type="InterPro" id="IPR010916">
    <property type="entry name" value="TonB_box_CS"/>
</dbReference>
<dbReference type="EMBL" id="BMPF01000002">
    <property type="protein sequence ID" value="GGL30345.1"/>
    <property type="molecule type" value="Genomic_DNA"/>
</dbReference>
<dbReference type="SUPFAM" id="SSF49309">
    <property type="entry name" value="Transglutaminase, two C-terminal domains"/>
    <property type="match status" value="1"/>
</dbReference>
<keyword evidence="1" id="KW-1133">Transmembrane helix</keyword>